<dbReference type="Proteomes" id="UP001396334">
    <property type="component" value="Unassembled WGS sequence"/>
</dbReference>
<evidence type="ECO:0000256" key="3">
    <source>
        <dbReference type="ARBA" id="ARBA00022575"/>
    </source>
</evidence>
<dbReference type="Gene3D" id="3.40.30.10">
    <property type="entry name" value="Glutaredoxin"/>
    <property type="match status" value="1"/>
</dbReference>
<evidence type="ECO:0000256" key="2">
    <source>
        <dbReference type="ARBA" id="ARBA00012452"/>
    </source>
</evidence>
<evidence type="ECO:0000256" key="1">
    <source>
        <dbReference type="ARBA" id="ARBA00004514"/>
    </source>
</evidence>
<dbReference type="InterPro" id="IPR045074">
    <property type="entry name" value="GST_C_Tau"/>
</dbReference>
<dbReference type="EC" id="2.5.1.18" evidence="2"/>
<dbReference type="CDD" id="cd03185">
    <property type="entry name" value="GST_C_Tau"/>
    <property type="match status" value="1"/>
</dbReference>
<dbReference type="InterPro" id="IPR010987">
    <property type="entry name" value="Glutathione-S-Trfase_C-like"/>
</dbReference>
<dbReference type="SUPFAM" id="SSF47616">
    <property type="entry name" value="GST C-terminal domain-like"/>
    <property type="match status" value="1"/>
</dbReference>
<dbReference type="InterPro" id="IPR004045">
    <property type="entry name" value="Glutathione_S-Trfase_N"/>
</dbReference>
<dbReference type="InterPro" id="IPR036282">
    <property type="entry name" value="Glutathione-S-Trfase_C_sf"/>
</dbReference>
<dbReference type="PANTHER" id="PTHR11260:SF752">
    <property type="entry name" value="GLUTATHIONE TRANSFERASE"/>
    <property type="match status" value="1"/>
</dbReference>
<dbReference type="Pfam" id="PF00043">
    <property type="entry name" value="GST_C"/>
    <property type="match status" value="1"/>
</dbReference>
<dbReference type="Pfam" id="PF02798">
    <property type="entry name" value="GST_N"/>
    <property type="match status" value="1"/>
</dbReference>
<name>A0ABR2A714_9ROSI</name>
<evidence type="ECO:0000256" key="6">
    <source>
        <dbReference type="ARBA" id="ARBA00047960"/>
    </source>
</evidence>
<evidence type="ECO:0000313" key="9">
    <source>
        <dbReference type="Proteomes" id="UP001396334"/>
    </source>
</evidence>
<reference evidence="8 9" key="1">
    <citation type="journal article" date="2024" name="G3 (Bethesda)">
        <title>Genome assembly of Hibiscus sabdariffa L. provides insights into metabolisms of medicinal natural products.</title>
        <authorList>
            <person name="Kim T."/>
        </authorList>
    </citation>
    <scope>NUCLEOTIDE SEQUENCE [LARGE SCALE GENOMIC DNA]</scope>
    <source>
        <strain evidence="8">TK-2024</strain>
        <tissue evidence="8">Old leaves</tissue>
    </source>
</reference>
<dbReference type="EMBL" id="JBBPBN010000336">
    <property type="protein sequence ID" value="KAK8488823.1"/>
    <property type="molecule type" value="Genomic_DNA"/>
</dbReference>
<dbReference type="SUPFAM" id="SSF52833">
    <property type="entry name" value="Thioredoxin-like"/>
    <property type="match status" value="1"/>
</dbReference>
<dbReference type="PROSITE" id="PS50405">
    <property type="entry name" value="GST_CTER"/>
    <property type="match status" value="1"/>
</dbReference>
<protein>
    <recommendedName>
        <fullName evidence="2">glutathione transferase</fullName>
        <ecNumber evidence="2">2.5.1.18</ecNumber>
    </recommendedName>
</protein>
<dbReference type="Gene3D" id="1.20.1050.10">
    <property type="match status" value="1"/>
</dbReference>
<proteinExistence type="inferred from homology"/>
<dbReference type="InterPro" id="IPR004046">
    <property type="entry name" value="GST_C"/>
</dbReference>
<comment type="similarity">
    <text evidence="5">Belongs to the GST superfamily. Tau family.</text>
</comment>
<keyword evidence="4" id="KW-0808">Transferase</keyword>
<evidence type="ECO:0000259" key="7">
    <source>
        <dbReference type="PROSITE" id="PS50405"/>
    </source>
</evidence>
<feature type="domain" description="GST C-terminal" evidence="7">
    <location>
        <begin position="78"/>
        <end position="177"/>
    </location>
</feature>
<evidence type="ECO:0000313" key="8">
    <source>
        <dbReference type="EMBL" id="KAK8488823.1"/>
    </source>
</evidence>
<dbReference type="PANTHER" id="PTHR11260">
    <property type="entry name" value="GLUTATHIONE S-TRANSFERASE, GST, SUPERFAMILY, GST DOMAIN CONTAINING"/>
    <property type="match status" value="1"/>
</dbReference>
<comment type="catalytic activity">
    <reaction evidence="6">
        <text>RX + glutathione = an S-substituted glutathione + a halide anion + H(+)</text>
        <dbReference type="Rhea" id="RHEA:16437"/>
        <dbReference type="ChEBI" id="CHEBI:15378"/>
        <dbReference type="ChEBI" id="CHEBI:16042"/>
        <dbReference type="ChEBI" id="CHEBI:17792"/>
        <dbReference type="ChEBI" id="CHEBI:57925"/>
        <dbReference type="ChEBI" id="CHEBI:90779"/>
        <dbReference type="EC" id="2.5.1.18"/>
    </reaction>
</comment>
<sequence>MAEIHAKISSCCSNRGNFISYKRANEAMEKSSLLLKYNPVHQKISVPVHNGKPIAESLVILEYIDETWRNYLVLLPQDPYERSMARFWAKFIGEKILITARKVNFTTGKEQELVVKELTQQLKLLDNELKGKPYFAGEAIGYLDIMVVNFLVFRFRNLQEALRINMFTVEKFSIIFE</sequence>
<comment type="caution">
    <text evidence="8">The sequence shown here is derived from an EMBL/GenBank/DDBJ whole genome shotgun (WGS) entry which is preliminary data.</text>
</comment>
<keyword evidence="3" id="KW-0216">Detoxification</keyword>
<dbReference type="InterPro" id="IPR045073">
    <property type="entry name" value="Omega/Tau-like"/>
</dbReference>
<gene>
    <name evidence="8" type="ORF">V6N11_025337</name>
</gene>
<accession>A0ABR2A714</accession>
<comment type="subcellular location">
    <subcellularLocation>
        <location evidence="1">Cytoplasm</location>
        <location evidence="1">Cytosol</location>
    </subcellularLocation>
</comment>
<evidence type="ECO:0000256" key="4">
    <source>
        <dbReference type="ARBA" id="ARBA00022679"/>
    </source>
</evidence>
<evidence type="ECO:0000256" key="5">
    <source>
        <dbReference type="ARBA" id="ARBA00025743"/>
    </source>
</evidence>
<dbReference type="InterPro" id="IPR036249">
    <property type="entry name" value="Thioredoxin-like_sf"/>
</dbReference>
<keyword evidence="9" id="KW-1185">Reference proteome</keyword>
<organism evidence="8 9">
    <name type="scientific">Hibiscus sabdariffa</name>
    <name type="common">roselle</name>
    <dbReference type="NCBI Taxonomy" id="183260"/>
    <lineage>
        <taxon>Eukaryota</taxon>
        <taxon>Viridiplantae</taxon>
        <taxon>Streptophyta</taxon>
        <taxon>Embryophyta</taxon>
        <taxon>Tracheophyta</taxon>
        <taxon>Spermatophyta</taxon>
        <taxon>Magnoliopsida</taxon>
        <taxon>eudicotyledons</taxon>
        <taxon>Gunneridae</taxon>
        <taxon>Pentapetalae</taxon>
        <taxon>rosids</taxon>
        <taxon>malvids</taxon>
        <taxon>Malvales</taxon>
        <taxon>Malvaceae</taxon>
        <taxon>Malvoideae</taxon>
        <taxon>Hibiscus</taxon>
    </lineage>
</organism>